<feature type="domain" description="Yip1" evidence="6">
    <location>
        <begin position="11"/>
        <end position="175"/>
    </location>
</feature>
<evidence type="ECO:0000256" key="3">
    <source>
        <dbReference type="ARBA" id="ARBA00022989"/>
    </source>
</evidence>
<protein>
    <submittedName>
        <fullName evidence="7">Yip1-like protein</fullName>
    </submittedName>
</protein>
<organism evidence="7 8">
    <name type="scientific">Pseudoroseicyclus aestuarii</name>
    <dbReference type="NCBI Taxonomy" id="1795041"/>
    <lineage>
        <taxon>Bacteria</taxon>
        <taxon>Pseudomonadati</taxon>
        <taxon>Pseudomonadota</taxon>
        <taxon>Alphaproteobacteria</taxon>
        <taxon>Rhodobacterales</taxon>
        <taxon>Paracoccaceae</taxon>
        <taxon>Pseudoroseicyclus</taxon>
    </lineage>
</organism>
<dbReference type="Pfam" id="PF04893">
    <property type="entry name" value="Yip1"/>
    <property type="match status" value="1"/>
</dbReference>
<dbReference type="GO" id="GO:0016020">
    <property type="term" value="C:membrane"/>
    <property type="evidence" value="ECO:0007669"/>
    <property type="project" value="UniProtKB-SubCell"/>
</dbReference>
<feature type="transmembrane region" description="Helical" evidence="5">
    <location>
        <begin position="101"/>
        <end position="123"/>
    </location>
</feature>
<keyword evidence="4 5" id="KW-0472">Membrane</keyword>
<evidence type="ECO:0000256" key="4">
    <source>
        <dbReference type="ARBA" id="ARBA00023136"/>
    </source>
</evidence>
<comment type="caution">
    <text evidence="7">The sequence shown here is derived from an EMBL/GenBank/DDBJ whole genome shotgun (WGS) entry which is preliminary data.</text>
</comment>
<evidence type="ECO:0000256" key="2">
    <source>
        <dbReference type="ARBA" id="ARBA00022692"/>
    </source>
</evidence>
<dbReference type="InterPro" id="IPR006977">
    <property type="entry name" value="Yip1_dom"/>
</dbReference>
<feature type="transmembrane region" description="Helical" evidence="5">
    <location>
        <begin position="21"/>
        <end position="48"/>
    </location>
</feature>
<evidence type="ECO:0000313" key="7">
    <source>
        <dbReference type="EMBL" id="PYE81296.1"/>
    </source>
</evidence>
<dbReference type="Proteomes" id="UP000248311">
    <property type="component" value="Unassembled WGS sequence"/>
</dbReference>
<evidence type="ECO:0000256" key="5">
    <source>
        <dbReference type="SAM" id="Phobius"/>
    </source>
</evidence>
<sequence length="203" mass="20560">MALGDLLSLTLRAPREAGDRLLALDLPLGTVIQAMVLVCCLSVLLTAAGQGMAPAVEVMPGTFTVSPFGYAGLLGGALLLLSGALVLAGRVLGGQGTFQQALALVVWLEFLAALSRLAQALLLPISIQLAGLAGLAAIFWLLWCLVAFTGALHRFDTPLRAFGTAALAVLGLGLVLGLALSVAGVGPEAMAGAHAHAQGTHHV</sequence>
<keyword evidence="2 5" id="KW-0812">Transmembrane</keyword>
<evidence type="ECO:0000259" key="6">
    <source>
        <dbReference type="Pfam" id="PF04893"/>
    </source>
</evidence>
<feature type="transmembrane region" description="Helical" evidence="5">
    <location>
        <begin position="159"/>
        <end position="180"/>
    </location>
</feature>
<evidence type="ECO:0000313" key="8">
    <source>
        <dbReference type="Proteomes" id="UP000248311"/>
    </source>
</evidence>
<feature type="transmembrane region" description="Helical" evidence="5">
    <location>
        <begin position="68"/>
        <end position="89"/>
    </location>
</feature>
<comment type="subcellular location">
    <subcellularLocation>
        <location evidence="1">Membrane</location>
        <topology evidence="1">Multi-pass membrane protein</topology>
    </subcellularLocation>
</comment>
<keyword evidence="8" id="KW-1185">Reference proteome</keyword>
<gene>
    <name evidence="7" type="ORF">DFP88_10786</name>
</gene>
<accession>A0A318SSE1</accession>
<dbReference type="AlphaFoldDB" id="A0A318SSE1"/>
<dbReference type="EMBL" id="QJTE01000007">
    <property type="protein sequence ID" value="PYE81296.1"/>
    <property type="molecule type" value="Genomic_DNA"/>
</dbReference>
<name>A0A318SSE1_9RHOB</name>
<proteinExistence type="predicted"/>
<reference evidence="7 8" key="1">
    <citation type="submission" date="2018-06" db="EMBL/GenBank/DDBJ databases">
        <title>Genomic Encyclopedia of Type Strains, Phase III (KMG-III): the genomes of soil and plant-associated and newly described type strains.</title>
        <authorList>
            <person name="Whitman W."/>
        </authorList>
    </citation>
    <scope>NUCLEOTIDE SEQUENCE [LARGE SCALE GENOMIC DNA]</scope>
    <source>
        <strain evidence="7 8">CECT 9025</strain>
    </source>
</reference>
<feature type="transmembrane region" description="Helical" evidence="5">
    <location>
        <begin position="129"/>
        <end position="152"/>
    </location>
</feature>
<keyword evidence="3 5" id="KW-1133">Transmembrane helix</keyword>
<evidence type="ECO:0000256" key="1">
    <source>
        <dbReference type="ARBA" id="ARBA00004141"/>
    </source>
</evidence>
<dbReference type="RefSeq" id="WP_181418673.1">
    <property type="nucleotide sequence ID" value="NZ_QJTE01000007.1"/>
</dbReference>